<dbReference type="Gene3D" id="1.10.357.10">
    <property type="entry name" value="Tetracycline Repressor, domain 2"/>
    <property type="match status" value="1"/>
</dbReference>
<proteinExistence type="predicted"/>
<evidence type="ECO:0000256" key="1">
    <source>
        <dbReference type="ARBA" id="ARBA00023015"/>
    </source>
</evidence>
<feature type="domain" description="HTH tetR-type" evidence="5">
    <location>
        <begin position="15"/>
        <end position="74"/>
    </location>
</feature>
<reference evidence="6" key="1">
    <citation type="submission" date="2019-12" db="EMBL/GenBank/DDBJ databases">
        <title>Mycobacterium spongiae sp. nov.</title>
        <authorList>
            <person name="Stinear T."/>
        </authorList>
    </citation>
    <scope>NUCLEOTIDE SEQUENCE</scope>
    <source>
        <strain evidence="6">FSD4b-SM</strain>
    </source>
</reference>
<gene>
    <name evidence="6" type="ORF">F6B93_15300</name>
</gene>
<accession>A0A975K1W5</accession>
<evidence type="ECO:0000313" key="7">
    <source>
        <dbReference type="Proteomes" id="UP000682202"/>
    </source>
</evidence>
<dbReference type="Pfam" id="PF00440">
    <property type="entry name" value="TetR_N"/>
    <property type="match status" value="1"/>
</dbReference>
<keyword evidence="1" id="KW-0805">Transcription regulation</keyword>
<dbReference type="Proteomes" id="UP000682202">
    <property type="component" value="Chromosome"/>
</dbReference>
<dbReference type="InterPro" id="IPR009057">
    <property type="entry name" value="Homeodomain-like_sf"/>
</dbReference>
<evidence type="ECO:0000259" key="5">
    <source>
        <dbReference type="PROSITE" id="PS50977"/>
    </source>
</evidence>
<evidence type="ECO:0000256" key="3">
    <source>
        <dbReference type="ARBA" id="ARBA00023163"/>
    </source>
</evidence>
<dbReference type="SUPFAM" id="SSF46689">
    <property type="entry name" value="Homeodomain-like"/>
    <property type="match status" value="1"/>
</dbReference>
<dbReference type="PANTHER" id="PTHR30055">
    <property type="entry name" value="HTH-TYPE TRANSCRIPTIONAL REGULATOR RUTR"/>
    <property type="match status" value="1"/>
</dbReference>
<dbReference type="EMBL" id="CP046600">
    <property type="protein sequence ID" value="QUR69856.1"/>
    <property type="molecule type" value="Genomic_DNA"/>
</dbReference>
<keyword evidence="3" id="KW-0804">Transcription</keyword>
<dbReference type="PANTHER" id="PTHR30055:SF234">
    <property type="entry name" value="HTH-TYPE TRANSCRIPTIONAL REGULATOR BETI"/>
    <property type="match status" value="1"/>
</dbReference>
<feature type="DNA-binding region" description="H-T-H motif" evidence="4">
    <location>
        <begin position="37"/>
        <end position="56"/>
    </location>
</feature>
<dbReference type="KEGG" id="mspg:F6B93_15300"/>
<dbReference type="GO" id="GO:0000976">
    <property type="term" value="F:transcription cis-regulatory region binding"/>
    <property type="evidence" value="ECO:0007669"/>
    <property type="project" value="TreeGrafter"/>
</dbReference>
<dbReference type="InterPro" id="IPR050109">
    <property type="entry name" value="HTH-type_TetR-like_transc_reg"/>
</dbReference>
<organism evidence="6 7">
    <name type="scientific">Mycobacterium spongiae</name>
    <dbReference type="NCBI Taxonomy" id="886343"/>
    <lineage>
        <taxon>Bacteria</taxon>
        <taxon>Bacillati</taxon>
        <taxon>Actinomycetota</taxon>
        <taxon>Actinomycetes</taxon>
        <taxon>Mycobacteriales</taxon>
        <taxon>Mycobacteriaceae</taxon>
        <taxon>Mycobacterium</taxon>
    </lineage>
</organism>
<protein>
    <submittedName>
        <fullName evidence="6">TetR family transcriptional regulator</fullName>
    </submittedName>
</protein>
<evidence type="ECO:0000313" key="6">
    <source>
        <dbReference type="EMBL" id="QUR69856.1"/>
    </source>
</evidence>
<sequence>MRTHGWSGSKPSSDEEAVERILAAAKRAIDHSGPDFSIVDVARDLGVTRQTVYRYFPSTEALLTATAIGAVGPFLDNMAIHLTGLHDPGEAVVESIVYVLERLPHDPYLSLLMSPGSTLVSPARVTSDVALAFGRLIIDRFDIDWPSIGFDDADINGLVEHTLRTLQSFIIDPGRPPRLGDDLRNYLRLWVAPAIPGTQIAKKETHAPRHNS</sequence>
<keyword evidence="2 4" id="KW-0238">DNA-binding</keyword>
<dbReference type="RefSeq" id="WP_211699528.1">
    <property type="nucleotide sequence ID" value="NZ_CP046600.1"/>
</dbReference>
<evidence type="ECO:0000256" key="4">
    <source>
        <dbReference type="PROSITE-ProRule" id="PRU00335"/>
    </source>
</evidence>
<evidence type="ECO:0000256" key="2">
    <source>
        <dbReference type="ARBA" id="ARBA00023125"/>
    </source>
</evidence>
<keyword evidence="7" id="KW-1185">Reference proteome</keyword>
<name>A0A975K1W5_9MYCO</name>
<dbReference type="PROSITE" id="PS50977">
    <property type="entry name" value="HTH_TETR_2"/>
    <property type="match status" value="1"/>
</dbReference>
<dbReference type="GO" id="GO:0003700">
    <property type="term" value="F:DNA-binding transcription factor activity"/>
    <property type="evidence" value="ECO:0007669"/>
    <property type="project" value="TreeGrafter"/>
</dbReference>
<dbReference type="InterPro" id="IPR001647">
    <property type="entry name" value="HTH_TetR"/>
</dbReference>
<dbReference type="PRINTS" id="PR00455">
    <property type="entry name" value="HTHTETR"/>
</dbReference>
<dbReference type="AlphaFoldDB" id="A0A975K1W5"/>